<evidence type="ECO:0000256" key="11">
    <source>
        <dbReference type="SAM" id="Phobius"/>
    </source>
</evidence>
<keyword evidence="10 11" id="KW-0472">Membrane</keyword>
<reference evidence="14" key="1">
    <citation type="submission" date="2020-07" db="EMBL/GenBank/DDBJ databases">
        <title>Complete genome sequencing of Clostridia bacterium strain 12CBH8.</title>
        <authorList>
            <person name="Sakamoto M."/>
            <person name="Murakami T."/>
            <person name="Mori H."/>
        </authorList>
    </citation>
    <scope>NUCLEOTIDE SEQUENCE [LARGE SCALE GENOMIC DNA]</scope>
    <source>
        <strain evidence="14">12CBH8</strain>
    </source>
</reference>
<dbReference type="InterPro" id="IPR005467">
    <property type="entry name" value="His_kinase_dom"/>
</dbReference>
<dbReference type="EC" id="2.7.13.3" evidence="3"/>
<proteinExistence type="predicted"/>
<dbReference type="GO" id="GO:0005886">
    <property type="term" value="C:plasma membrane"/>
    <property type="evidence" value="ECO:0007669"/>
    <property type="project" value="UniProtKB-SubCell"/>
</dbReference>
<dbReference type="PANTHER" id="PTHR45453">
    <property type="entry name" value="PHOSPHATE REGULON SENSOR PROTEIN PHOR"/>
    <property type="match status" value="1"/>
</dbReference>
<dbReference type="PROSITE" id="PS50109">
    <property type="entry name" value="HIS_KIN"/>
    <property type="match status" value="1"/>
</dbReference>
<evidence type="ECO:0000256" key="9">
    <source>
        <dbReference type="ARBA" id="ARBA00023012"/>
    </source>
</evidence>
<evidence type="ECO:0000256" key="6">
    <source>
        <dbReference type="ARBA" id="ARBA00022692"/>
    </source>
</evidence>
<evidence type="ECO:0000256" key="7">
    <source>
        <dbReference type="ARBA" id="ARBA00022777"/>
    </source>
</evidence>
<protein>
    <recommendedName>
        <fullName evidence="3">histidine kinase</fullName>
        <ecNumber evidence="3">2.7.13.3</ecNumber>
    </recommendedName>
</protein>
<keyword evidence="8 11" id="KW-1133">Transmembrane helix</keyword>
<evidence type="ECO:0000256" key="4">
    <source>
        <dbReference type="ARBA" id="ARBA00022475"/>
    </source>
</evidence>
<dbReference type="Proteomes" id="UP000593890">
    <property type="component" value="Chromosome"/>
</dbReference>
<dbReference type="AlphaFoldDB" id="A0A7I8D4H1"/>
<dbReference type="KEGG" id="sman:C12CBH8_10280"/>
<name>A0A7I8D4H1_9FIRM</name>
<dbReference type="Gene3D" id="3.30.565.10">
    <property type="entry name" value="Histidine kinase-like ATPase, C-terminal domain"/>
    <property type="match status" value="1"/>
</dbReference>
<sequence>MEEITFKAVLWGYIKQKCKVLILFAIFSLLFFVVIAFYQLHAEAVLYATALCLSVGLIWGIVDFCYYYKRHKVLYEMRDKVDVDIEKIPLPHNLIEQDYMDLISAVHKDKIRRITEYDHLTSDMIDYYTMWAHQIKTPIAAMRLLLQTEENTNNKELLSELFKIEQYVEMVLSYLRLDSNSTDFVIRQYPIESIVKQAVRKYAPLFIRKKIRLDLKPMDQQVLTDEKWLVFVIEQILSNALKYTSKGKITISMEGKTLLISDTGIGIAEEDLPRVCEKGFTGYNGRADKRASGIGLYLCKRILTKLSHTIAIESAVGRGTTVKIGLDELETL</sequence>
<dbReference type="InterPro" id="IPR036890">
    <property type="entry name" value="HATPase_C_sf"/>
</dbReference>
<dbReference type="EMBL" id="AP023321">
    <property type="protein sequence ID" value="BCI60389.1"/>
    <property type="molecule type" value="Genomic_DNA"/>
</dbReference>
<dbReference type="GO" id="GO:0004721">
    <property type="term" value="F:phosphoprotein phosphatase activity"/>
    <property type="evidence" value="ECO:0007669"/>
    <property type="project" value="TreeGrafter"/>
</dbReference>
<dbReference type="Pfam" id="PF02518">
    <property type="entry name" value="HATPase_c"/>
    <property type="match status" value="1"/>
</dbReference>
<keyword evidence="5" id="KW-0808">Transferase</keyword>
<dbReference type="InterPro" id="IPR050351">
    <property type="entry name" value="BphY/WalK/GraS-like"/>
</dbReference>
<dbReference type="PRINTS" id="PR00344">
    <property type="entry name" value="BCTRLSENSOR"/>
</dbReference>
<evidence type="ECO:0000256" key="3">
    <source>
        <dbReference type="ARBA" id="ARBA00012438"/>
    </source>
</evidence>
<evidence type="ECO:0000256" key="10">
    <source>
        <dbReference type="ARBA" id="ARBA00023136"/>
    </source>
</evidence>
<organism evidence="13 14">
    <name type="scientific">Solibaculum mannosilyticum</name>
    <dbReference type="NCBI Taxonomy" id="2780922"/>
    <lineage>
        <taxon>Bacteria</taxon>
        <taxon>Bacillati</taxon>
        <taxon>Bacillota</taxon>
        <taxon>Clostridia</taxon>
        <taxon>Eubacteriales</taxon>
        <taxon>Oscillospiraceae</taxon>
        <taxon>Solibaculum</taxon>
    </lineage>
</organism>
<feature type="transmembrane region" description="Helical" evidence="11">
    <location>
        <begin position="20"/>
        <end position="38"/>
    </location>
</feature>
<dbReference type="InterPro" id="IPR003594">
    <property type="entry name" value="HATPase_dom"/>
</dbReference>
<feature type="domain" description="Histidine kinase" evidence="12">
    <location>
        <begin position="130"/>
        <end position="330"/>
    </location>
</feature>
<accession>A0A7I8D4H1</accession>
<evidence type="ECO:0000313" key="13">
    <source>
        <dbReference type="EMBL" id="BCI60389.1"/>
    </source>
</evidence>
<evidence type="ECO:0000259" key="12">
    <source>
        <dbReference type="PROSITE" id="PS50109"/>
    </source>
</evidence>
<comment type="catalytic activity">
    <reaction evidence="1">
        <text>ATP + protein L-histidine = ADP + protein N-phospho-L-histidine.</text>
        <dbReference type="EC" id="2.7.13.3"/>
    </reaction>
</comment>
<keyword evidence="9" id="KW-0902">Two-component regulatory system</keyword>
<dbReference type="SMART" id="SM00387">
    <property type="entry name" value="HATPase_c"/>
    <property type="match status" value="1"/>
</dbReference>
<keyword evidence="4" id="KW-1003">Cell membrane</keyword>
<evidence type="ECO:0000256" key="8">
    <source>
        <dbReference type="ARBA" id="ARBA00022989"/>
    </source>
</evidence>
<comment type="subcellular location">
    <subcellularLocation>
        <location evidence="2">Cell membrane</location>
        <topology evidence="2">Multi-pass membrane protein</topology>
    </subcellularLocation>
</comment>
<keyword evidence="6 11" id="KW-0812">Transmembrane</keyword>
<keyword evidence="14" id="KW-1185">Reference proteome</keyword>
<dbReference type="RefSeq" id="WP_215533711.1">
    <property type="nucleotide sequence ID" value="NZ_AP023321.1"/>
</dbReference>
<dbReference type="GO" id="GO:0000155">
    <property type="term" value="F:phosphorelay sensor kinase activity"/>
    <property type="evidence" value="ECO:0007669"/>
    <property type="project" value="TreeGrafter"/>
</dbReference>
<evidence type="ECO:0000313" key="14">
    <source>
        <dbReference type="Proteomes" id="UP000593890"/>
    </source>
</evidence>
<feature type="transmembrane region" description="Helical" evidence="11">
    <location>
        <begin position="44"/>
        <end position="68"/>
    </location>
</feature>
<dbReference type="PANTHER" id="PTHR45453:SF2">
    <property type="entry name" value="HISTIDINE KINASE"/>
    <property type="match status" value="1"/>
</dbReference>
<evidence type="ECO:0000256" key="1">
    <source>
        <dbReference type="ARBA" id="ARBA00000085"/>
    </source>
</evidence>
<keyword evidence="7 13" id="KW-0418">Kinase</keyword>
<gene>
    <name evidence="13" type="ORF">C12CBH8_10280</name>
</gene>
<dbReference type="GO" id="GO:0016036">
    <property type="term" value="P:cellular response to phosphate starvation"/>
    <property type="evidence" value="ECO:0007669"/>
    <property type="project" value="TreeGrafter"/>
</dbReference>
<evidence type="ECO:0000256" key="2">
    <source>
        <dbReference type="ARBA" id="ARBA00004651"/>
    </source>
</evidence>
<dbReference type="SUPFAM" id="SSF55874">
    <property type="entry name" value="ATPase domain of HSP90 chaperone/DNA topoisomerase II/histidine kinase"/>
    <property type="match status" value="1"/>
</dbReference>
<evidence type="ECO:0000256" key="5">
    <source>
        <dbReference type="ARBA" id="ARBA00022679"/>
    </source>
</evidence>
<dbReference type="InterPro" id="IPR004358">
    <property type="entry name" value="Sig_transdc_His_kin-like_C"/>
</dbReference>